<dbReference type="InterPro" id="IPR050155">
    <property type="entry name" value="HAD-like_hydrolase_sf"/>
</dbReference>
<dbReference type="SFLD" id="SFLDG01129">
    <property type="entry name" value="C1.5:_HAD__Beta-PGM__Phosphata"/>
    <property type="match status" value="1"/>
</dbReference>
<dbReference type="Pfam" id="PF13419">
    <property type="entry name" value="HAD_2"/>
    <property type="match status" value="1"/>
</dbReference>
<organism evidence="5 6">
    <name type="scientific">Sorangium cellulosum</name>
    <name type="common">Polyangium cellulosum</name>
    <dbReference type="NCBI Taxonomy" id="56"/>
    <lineage>
        <taxon>Bacteria</taxon>
        <taxon>Pseudomonadati</taxon>
        <taxon>Myxococcota</taxon>
        <taxon>Polyangia</taxon>
        <taxon>Polyangiales</taxon>
        <taxon>Polyangiaceae</taxon>
        <taxon>Sorangium</taxon>
    </lineage>
</organism>
<reference evidence="5 6" key="1">
    <citation type="submission" date="2015-09" db="EMBL/GenBank/DDBJ databases">
        <title>Sorangium comparison.</title>
        <authorList>
            <person name="Zaburannyi N."/>
            <person name="Bunk B."/>
            <person name="Overmann J."/>
            <person name="Mueller R."/>
        </authorList>
    </citation>
    <scope>NUCLEOTIDE SEQUENCE [LARGE SCALE GENOMIC DNA]</scope>
    <source>
        <strain evidence="5 6">So ceGT47</strain>
    </source>
</reference>
<evidence type="ECO:0000256" key="3">
    <source>
        <dbReference type="ARBA" id="ARBA00006171"/>
    </source>
</evidence>
<evidence type="ECO:0000313" key="6">
    <source>
        <dbReference type="Proteomes" id="UP000295781"/>
    </source>
</evidence>
<evidence type="ECO:0000256" key="4">
    <source>
        <dbReference type="ARBA" id="ARBA00013078"/>
    </source>
</evidence>
<dbReference type="InterPro" id="IPR023214">
    <property type="entry name" value="HAD_sf"/>
</dbReference>
<dbReference type="InterPro" id="IPR023198">
    <property type="entry name" value="PGP-like_dom2"/>
</dbReference>
<dbReference type="PANTHER" id="PTHR43434:SF1">
    <property type="entry name" value="PHOSPHOGLYCOLATE PHOSPHATASE"/>
    <property type="match status" value="1"/>
</dbReference>
<comment type="catalytic activity">
    <reaction evidence="1">
        <text>2-phosphoglycolate + H2O = glycolate + phosphate</text>
        <dbReference type="Rhea" id="RHEA:14369"/>
        <dbReference type="ChEBI" id="CHEBI:15377"/>
        <dbReference type="ChEBI" id="CHEBI:29805"/>
        <dbReference type="ChEBI" id="CHEBI:43474"/>
        <dbReference type="ChEBI" id="CHEBI:58033"/>
        <dbReference type="EC" id="3.1.3.18"/>
    </reaction>
</comment>
<dbReference type="AlphaFoldDB" id="A0A4P2QB21"/>
<dbReference type="SFLD" id="SFLDS00003">
    <property type="entry name" value="Haloacid_Dehalogenase"/>
    <property type="match status" value="1"/>
</dbReference>
<dbReference type="InterPro" id="IPR041492">
    <property type="entry name" value="HAD_2"/>
</dbReference>
<comment type="pathway">
    <text evidence="2">Organic acid metabolism; glycolate biosynthesis; glycolate from 2-phosphoglycolate: step 1/1.</text>
</comment>
<dbReference type="NCBIfam" id="TIGR01549">
    <property type="entry name" value="HAD-SF-IA-v1"/>
    <property type="match status" value="1"/>
</dbReference>
<dbReference type="GO" id="GO:0008967">
    <property type="term" value="F:phosphoglycolate phosphatase activity"/>
    <property type="evidence" value="ECO:0007669"/>
    <property type="project" value="UniProtKB-EC"/>
</dbReference>
<evidence type="ECO:0000256" key="2">
    <source>
        <dbReference type="ARBA" id="ARBA00004818"/>
    </source>
</evidence>
<dbReference type="EC" id="3.1.3.18" evidence="4"/>
<dbReference type="SUPFAM" id="SSF56784">
    <property type="entry name" value="HAD-like"/>
    <property type="match status" value="1"/>
</dbReference>
<dbReference type="RefSeq" id="WP_129354784.1">
    <property type="nucleotide sequence ID" value="NZ_CP012670.1"/>
</dbReference>
<sequence>MLRDKNVTALVFDLDGVIVDSEPVMRLAYTMSCAEHGVVGAPPIEHFLRYMGMPLEAILATLRLPAAMAETYRKISRESLDRVTMYPGAFKMVVAARERLPALGLMTGKDRLRTLEILERFKLRELFDLVVCGDDPFPGKPHPDGLAWMIRQFGVSPGSVVMLGDSSLDIACCLAAGAVPCGALWGFSSAADLSQATAVFGSVEQFHAWITGASARHAAESVWQWM</sequence>
<dbReference type="EMBL" id="CP012670">
    <property type="protein sequence ID" value="AUX26884.1"/>
    <property type="molecule type" value="Genomic_DNA"/>
</dbReference>
<name>A0A4P2QB21_SORCE</name>
<evidence type="ECO:0000256" key="1">
    <source>
        <dbReference type="ARBA" id="ARBA00000830"/>
    </source>
</evidence>
<dbReference type="Gene3D" id="1.10.150.240">
    <property type="entry name" value="Putative phosphatase, domain 2"/>
    <property type="match status" value="1"/>
</dbReference>
<accession>A0A4P2QB21</accession>
<protein>
    <recommendedName>
        <fullName evidence="4">phosphoglycolate phosphatase</fullName>
        <ecNumber evidence="4">3.1.3.18</ecNumber>
    </recommendedName>
</protein>
<evidence type="ECO:0000313" key="5">
    <source>
        <dbReference type="EMBL" id="AUX26884.1"/>
    </source>
</evidence>
<gene>
    <name evidence="5" type="ORF">SOCEGT47_074540</name>
</gene>
<comment type="similarity">
    <text evidence="3">Belongs to the HAD-like hydrolase superfamily. CbbY/CbbZ/Gph/YieH family.</text>
</comment>
<dbReference type="GO" id="GO:0005829">
    <property type="term" value="C:cytosol"/>
    <property type="evidence" value="ECO:0007669"/>
    <property type="project" value="TreeGrafter"/>
</dbReference>
<dbReference type="PANTHER" id="PTHR43434">
    <property type="entry name" value="PHOSPHOGLYCOLATE PHOSPHATASE"/>
    <property type="match status" value="1"/>
</dbReference>
<dbReference type="Gene3D" id="3.40.50.1000">
    <property type="entry name" value="HAD superfamily/HAD-like"/>
    <property type="match status" value="1"/>
</dbReference>
<dbReference type="InterPro" id="IPR036412">
    <property type="entry name" value="HAD-like_sf"/>
</dbReference>
<dbReference type="InterPro" id="IPR006439">
    <property type="entry name" value="HAD-SF_hydro_IA"/>
</dbReference>
<dbReference type="GO" id="GO:0006281">
    <property type="term" value="P:DNA repair"/>
    <property type="evidence" value="ECO:0007669"/>
    <property type="project" value="TreeGrafter"/>
</dbReference>
<dbReference type="Proteomes" id="UP000295781">
    <property type="component" value="Chromosome"/>
</dbReference>
<dbReference type="OrthoDB" id="9792518at2"/>
<proteinExistence type="inferred from homology"/>